<comment type="pathway">
    <text evidence="2 14">Protein modification; protein glycosylation.</text>
</comment>
<evidence type="ECO:0000259" key="16">
    <source>
        <dbReference type="Pfam" id="PF15924"/>
    </source>
</evidence>
<dbReference type="GO" id="GO:0006487">
    <property type="term" value="P:protein N-linked glycosylation"/>
    <property type="evidence" value="ECO:0007669"/>
    <property type="project" value="TreeGrafter"/>
</dbReference>
<dbReference type="Pfam" id="PF15924">
    <property type="entry name" value="ALG11_N"/>
    <property type="match status" value="2"/>
</dbReference>
<dbReference type="Ensembl" id="ENSHBUT00000035083.1">
    <property type="protein sequence ID" value="ENSHBUP00000033548.1"/>
    <property type="gene ID" value="ENSHBUG00000000807.1"/>
</dbReference>
<dbReference type="AlphaFoldDB" id="A0A3Q3CYC3"/>
<dbReference type="InterPro" id="IPR038013">
    <property type="entry name" value="ALG11"/>
</dbReference>
<keyword evidence="6 14" id="KW-0328">Glycosyltransferase</keyword>
<keyword evidence="9 14" id="KW-0256">Endoplasmic reticulum</keyword>
<feature type="transmembrane region" description="Helical" evidence="14">
    <location>
        <begin position="198"/>
        <end position="220"/>
    </location>
</feature>
<keyword evidence="10 14" id="KW-1133">Transmembrane helix</keyword>
<evidence type="ECO:0000256" key="5">
    <source>
        <dbReference type="ARBA" id="ARBA00022018"/>
    </source>
</evidence>
<evidence type="ECO:0000256" key="14">
    <source>
        <dbReference type="RuleBase" id="RU367051"/>
    </source>
</evidence>
<evidence type="ECO:0000256" key="3">
    <source>
        <dbReference type="ARBA" id="ARBA00009481"/>
    </source>
</evidence>
<name>A0A3Q3CYC3_HAPBU</name>
<dbReference type="GeneTree" id="ENSGT00550000075118"/>
<dbReference type="PANTHER" id="PTHR45919:SF1">
    <property type="entry name" value="GDP-MAN:MAN(3)GLCNAC(2)-PP-DOL ALPHA-1,2-MANNOSYLTRANSFERASE"/>
    <property type="match status" value="1"/>
</dbReference>
<proteinExistence type="inferred from homology"/>
<evidence type="ECO:0000313" key="17">
    <source>
        <dbReference type="Ensembl" id="ENSHBUP00000033548.1"/>
    </source>
</evidence>
<keyword evidence="7 14" id="KW-0808">Transferase</keyword>
<dbReference type="PANTHER" id="PTHR45919">
    <property type="entry name" value="GDP-MAN:MAN(3)GLCNAC(2)-PP-DOL ALPHA-1,2-MANNOSYLTRANSFERASE"/>
    <property type="match status" value="1"/>
</dbReference>
<evidence type="ECO:0000256" key="7">
    <source>
        <dbReference type="ARBA" id="ARBA00022679"/>
    </source>
</evidence>
<evidence type="ECO:0000256" key="4">
    <source>
        <dbReference type="ARBA" id="ARBA00012645"/>
    </source>
</evidence>
<evidence type="ECO:0000256" key="8">
    <source>
        <dbReference type="ARBA" id="ARBA00022692"/>
    </source>
</evidence>
<organism evidence="17 18">
    <name type="scientific">Haplochromis burtoni</name>
    <name type="common">Burton's mouthbrooder</name>
    <name type="synonym">Chromis burtoni</name>
    <dbReference type="NCBI Taxonomy" id="8153"/>
    <lineage>
        <taxon>Eukaryota</taxon>
        <taxon>Metazoa</taxon>
        <taxon>Chordata</taxon>
        <taxon>Craniata</taxon>
        <taxon>Vertebrata</taxon>
        <taxon>Euteleostomi</taxon>
        <taxon>Actinopterygii</taxon>
        <taxon>Neopterygii</taxon>
        <taxon>Teleostei</taxon>
        <taxon>Neoteleostei</taxon>
        <taxon>Acanthomorphata</taxon>
        <taxon>Ovalentaria</taxon>
        <taxon>Cichlomorphae</taxon>
        <taxon>Cichliformes</taxon>
        <taxon>Cichlidae</taxon>
        <taxon>African cichlids</taxon>
        <taxon>Pseudocrenilabrinae</taxon>
        <taxon>Haplochromini</taxon>
        <taxon>Haplochromis</taxon>
    </lineage>
</organism>
<dbReference type="GO" id="GO:0005789">
    <property type="term" value="C:endoplasmic reticulum membrane"/>
    <property type="evidence" value="ECO:0007669"/>
    <property type="project" value="UniProtKB-SubCell"/>
</dbReference>
<evidence type="ECO:0000313" key="18">
    <source>
        <dbReference type="Proteomes" id="UP000264840"/>
    </source>
</evidence>
<feature type="domain" description="ALG11 mannosyltransferase N-terminal" evidence="16">
    <location>
        <begin position="65"/>
        <end position="161"/>
    </location>
</feature>
<accession>A0A3Q3CYC3</accession>
<comment type="subcellular location">
    <subcellularLocation>
        <location evidence="1">Endoplasmic reticulum membrane</location>
        <topology evidence="1">Single-pass membrane protein</topology>
    </subcellularLocation>
</comment>
<evidence type="ECO:0000256" key="11">
    <source>
        <dbReference type="ARBA" id="ARBA00023136"/>
    </source>
</evidence>
<feature type="transmembrane region" description="Helical" evidence="14">
    <location>
        <begin position="20"/>
        <end position="50"/>
    </location>
</feature>
<keyword evidence="18" id="KW-1185">Reference proteome</keyword>
<evidence type="ECO:0000256" key="12">
    <source>
        <dbReference type="ARBA" id="ARBA00045065"/>
    </source>
</evidence>
<dbReference type="UniPathway" id="UPA00378"/>
<dbReference type="GO" id="GO:0004377">
    <property type="term" value="F:GDP-Man:Man(3)GlcNAc(2)-PP-Dol alpha-1,2-mannosyltransferase activity"/>
    <property type="evidence" value="ECO:0007669"/>
    <property type="project" value="UniProtKB-UniRule"/>
</dbReference>
<sequence length="466" mass="52734">MGHDNHHHHLSLCFCDLMRLLWSLLVPCLYLSLILTLVLLLLLLGVRMWLQGRRKARRAQDDGPAVAFFHPYCNAGGGGERVLWCSLRALMHRYPGISFVVYTGDQGVTGEQILEGARQRFNITLPRSVTFVFLRHRVLVEASSYPHFTLLGQSAGSMFLGKIWAKMERLNKFKYLFILQFNNADFISRNPILSALKVVYYCCFALLYGLAGSCSDVIMVNSTWTLGHILALWRSPSRTSIVYPPCDIRAFLDVPLEDEDEMEGDRKRHSIVSVGQFRPEKDHQLQIRAFRKLLDRKGDGPGGRESLRLVLIGGCRNQEDEERVLMLRGLCQELGIADYVEFKLNIPFEELKRELVDATIGLHTMWNEHFGIGVVECMAAGTIILAHKSGGPKLDIVVPYEGRQTGFLADSEDSYAAAMETILSLSPGARLEMRRNARDSVERFSDQEFESCFLAAMEPLMGTLER</sequence>
<dbReference type="InterPro" id="IPR001296">
    <property type="entry name" value="Glyco_trans_1"/>
</dbReference>
<dbReference type="FunFam" id="3.40.50.2000:FF:000076">
    <property type="entry name" value="GDP-Man:Man(3)GlcNAc(2)-PP-Dol alpha-1,2-mannosyltransferase"/>
    <property type="match status" value="1"/>
</dbReference>
<comment type="similarity">
    <text evidence="3 14">Belongs to the glycosyltransferase group 1 family. Glycosyltransferase 4 subfamily.</text>
</comment>
<comment type="catalytic activity">
    <reaction evidence="12 14">
        <text>an alpha-D-Man-(1-&gt;3)-[alpha-D-Man-(1-&gt;6)]-beta-D-Man-(1-&gt;4)-beta-D-GlcNAc-(1-&gt;4)-alpha-D-GlcNAc-diphospho-di-trans,poly-cis-dolichol + 2 GDP-alpha-D-mannose = an alpha-D-Man-(1-&gt;2)-alpha-D-Man-(1-&gt;2)-alpha-D-Man-(1-&gt;3)-[alpha-D-Man-(1-&gt;6)]-beta-D-Man-(1-&gt;4)-beta-D-GlcNAc-(1-&gt;4)-alpha-D-GlcNAc-diphospho-di-trans,poly-cis-dolichol + 2 GDP + 2 H(+)</text>
        <dbReference type="Rhea" id="RHEA:29523"/>
        <dbReference type="Rhea" id="RHEA-COMP:19515"/>
        <dbReference type="Rhea" id="RHEA-COMP:19516"/>
        <dbReference type="ChEBI" id="CHEBI:15378"/>
        <dbReference type="ChEBI" id="CHEBI:57527"/>
        <dbReference type="ChEBI" id="CHEBI:58189"/>
        <dbReference type="ChEBI" id="CHEBI:132511"/>
        <dbReference type="ChEBI" id="CHEBI:132515"/>
        <dbReference type="EC" id="2.4.1.131"/>
    </reaction>
    <physiologicalReaction direction="left-to-right" evidence="12 14">
        <dbReference type="Rhea" id="RHEA:29524"/>
    </physiologicalReaction>
</comment>
<evidence type="ECO:0000256" key="9">
    <source>
        <dbReference type="ARBA" id="ARBA00022824"/>
    </source>
</evidence>
<reference evidence="17" key="1">
    <citation type="submission" date="2025-08" db="UniProtKB">
        <authorList>
            <consortium name="Ensembl"/>
        </authorList>
    </citation>
    <scope>IDENTIFICATION</scope>
</reference>
<evidence type="ECO:0000256" key="6">
    <source>
        <dbReference type="ARBA" id="ARBA00022676"/>
    </source>
</evidence>
<evidence type="ECO:0000256" key="13">
    <source>
        <dbReference type="ARBA" id="ARBA00045128"/>
    </source>
</evidence>
<dbReference type="Pfam" id="PF00534">
    <property type="entry name" value="Glycos_transf_1"/>
    <property type="match status" value="1"/>
</dbReference>
<evidence type="ECO:0000256" key="2">
    <source>
        <dbReference type="ARBA" id="ARBA00004922"/>
    </source>
</evidence>
<dbReference type="STRING" id="8153.ENSHBUP00000033548"/>
<protein>
    <recommendedName>
        <fullName evidence="5 14">GDP-Man:Man(3)GlcNAc(2)-PP-Dol alpha-1,2-mannosyltransferase</fullName>
        <ecNumber evidence="4 14">2.4.1.131</ecNumber>
    </recommendedName>
</protein>
<feature type="domain" description="Glycosyl transferase family 1" evidence="15">
    <location>
        <begin position="267"/>
        <end position="438"/>
    </location>
</feature>
<evidence type="ECO:0000256" key="10">
    <source>
        <dbReference type="ARBA" id="ARBA00022989"/>
    </source>
</evidence>
<feature type="domain" description="ALG11 mannosyltransferase N-terminal" evidence="16">
    <location>
        <begin position="180"/>
        <end position="233"/>
    </location>
</feature>
<keyword evidence="8 14" id="KW-0812">Transmembrane</keyword>
<dbReference type="Proteomes" id="UP000264840">
    <property type="component" value="Unplaced"/>
</dbReference>
<dbReference type="EC" id="2.4.1.131" evidence="4 14"/>
<dbReference type="CDD" id="cd03806">
    <property type="entry name" value="GT4_ALG11-like"/>
    <property type="match status" value="1"/>
</dbReference>
<evidence type="ECO:0000256" key="1">
    <source>
        <dbReference type="ARBA" id="ARBA00004389"/>
    </source>
</evidence>
<dbReference type="Gene3D" id="3.40.50.2000">
    <property type="entry name" value="Glycogen Phosphorylase B"/>
    <property type="match status" value="1"/>
</dbReference>
<dbReference type="SUPFAM" id="SSF53756">
    <property type="entry name" value="UDP-Glycosyltransferase/glycogen phosphorylase"/>
    <property type="match status" value="1"/>
</dbReference>
<reference evidence="17" key="2">
    <citation type="submission" date="2025-09" db="UniProtKB">
        <authorList>
            <consortium name="Ensembl"/>
        </authorList>
    </citation>
    <scope>IDENTIFICATION</scope>
</reference>
<comment type="function">
    <text evidence="13">GDP-Man:Man(3)GlcNAc(2)-PP-Dol alpha-1,2-mannosyltransferase that operates in the biosynthetic pathway of dolichol-linked oligosaccharides, the glycan precursors employed in protein asparagine (N)-glycosylation. The assembly of dolichol-linked oligosaccharides begins on the cytosolic side of the endoplasmic reticulum membrane and finishes in its lumen. The sequential addition of sugars to dolichol pyrophosphate produces dolichol-linked oligosaccharides containing fourteen sugars, including two GlcNAcs, nine mannoses and three glucoses. Once assembled, the oligosaccharide is transferred from the lipid to nascent proteins by oligosaccharyltransferases. Catalyzes, on the cytoplasmic face of the endoplasmic reticulum, the addition of the fourth and fifth mannose residues to the dolichol-linked oligosaccharide chain, to produce Man(5)GlcNAc(2)-PP-dolichol core oligosaccharide. Man(5)GlcNAc(2)-PP-dolichol is a substrate for ALG3, the following enzyme in the biosynthetic pathway.</text>
</comment>
<keyword evidence="11 14" id="KW-0472">Membrane</keyword>
<evidence type="ECO:0000259" key="15">
    <source>
        <dbReference type="Pfam" id="PF00534"/>
    </source>
</evidence>
<dbReference type="InterPro" id="IPR031814">
    <property type="entry name" value="ALG11_N"/>
</dbReference>